<dbReference type="Gene3D" id="1.10.10.60">
    <property type="entry name" value="Homeodomain-like"/>
    <property type="match status" value="2"/>
</dbReference>
<dbReference type="SMART" id="SM00342">
    <property type="entry name" value="HTH_ARAC"/>
    <property type="match status" value="1"/>
</dbReference>
<dbReference type="CDD" id="cd17574">
    <property type="entry name" value="REC_OmpR"/>
    <property type="match status" value="1"/>
</dbReference>
<evidence type="ECO:0000313" key="18">
    <source>
        <dbReference type="Proteomes" id="UP000027601"/>
    </source>
</evidence>
<dbReference type="PROSITE" id="PS50109">
    <property type="entry name" value="HIS_KIN"/>
    <property type="match status" value="1"/>
</dbReference>
<evidence type="ECO:0000256" key="13">
    <source>
        <dbReference type="SAM" id="Phobius"/>
    </source>
</evidence>
<dbReference type="InterPro" id="IPR009057">
    <property type="entry name" value="Homeodomain-like_sf"/>
</dbReference>
<dbReference type="InterPro" id="IPR011110">
    <property type="entry name" value="Reg_prop"/>
</dbReference>
<dbReference type="PROSITE" id="PS50110">
    <property type="entry name" value="RESPONSE_REGULATORY"/>
    <property type="match status" value="1"/>
</dbReference>
<keyword evidence="13" id="KW-0812">Transmembrane</keyword>
<evidence type="ECO:0000259" key="14">
    <source>
        <dbReference type="PROSITE" id="PS01124"/>
    </source>
</evidence>
<reference evidence="17 18" key="1">
    <citation type="journal article" date="2015" name="Microbes Environ.">
        <title>Distribution and evolution of nitrogen fixation genes in the phylum bacteroidetes.</title>
        <authorList>
            <person name="Inoue J."/>
            <person name="Oshima K."/>
            <person name="Suda W."/>
            <person name="Sakamoto M."/>
            <person name="Iino T."/>
            <person name="Noda S."/>
            <person name="Hongoh Y."/>
            <person name="Hattori M."/>
            <person name="Ohkuma M."/>
        </authorList>
    </citation>
    <scope>NUCLEOTIDE SEQUENCE [LARGE SCALE GENOMIC DNA]</scope>
    <source>
        <strain evidence="17 18">JCM 15093</strain>
    </source>
</reference>
<dbReference type="FunFam" id="3.40.50.2300:FF:000138">
    <property type="entry name" value="Two-component system sensor histidine kinase/response regulator"/>
    <property type="match status" value="1"/>
</dbReference>
<evidence type="ECO:0000256" key="12">
    <source>
        <dbReference type="PROSITE-ProRule" id="PRU00169"/>
    </source>
</evidence>
<dbReference type="Gene3D" id="2.130.10.10">
    <property type="entry name" value="YVTN repeat-like/Quinoprotein amine dehydrogenase"/>
    <property type="match status" value="1"/>
</dbReference>
<dbReference type="EC" id="2.7.13.3" evidence="2"/>
<dbReference type="InterPro" id="IPR013783">
    <property type="entry name" value="Ig-like_fold"/>
</dbReference>
<dbReference type="InterPro" id="IPR036097">
    <property type="entry name" value="HisK_dim/P_sf"/>
</dbReference>
<dbReference type="Pfam" id="PF00072">
    <property type="entry name" value="Response_reg"/>
    <property type="match status" value="1"/>
</dbReference>
<dbReference type="Pfam" id="PF12833">
    <property type="entry name" value="HTH_18"/>
    <property type="match status" value="1"/>
</dbReference>
<name>A0A069D304_9BACE</name>
<evidence type="ECO:0000256" key="10">
    <source>
        <dbReference type="ARBA" id="ARBA00023125"/>
    </source>
</evidence>
<dbReference type="STRING" id="1121097.GCA_000428125_02254"/>
<dbReference type="PRINTS" id="PR00344">
    <property type="entry name" value="BCTRLSENSOR"/>
</dbReference>
<keyword evidence="5" id="KW-0547">Nucleotide-binding</keyword>
<dbReference type="eggNOG" id="COG0745">
    <property type="taxonomic scope" value="Bacteria"/>
</dbReference>
<dbReference type="Pfam" id="PF07495">
    <property type="entry name" value="Y_Y_Y"/>
    <property type="match status" value="1"/>
</dbReference>
<dbReference type="SMART" id="SM00387">
    <property type="entry name" value="HATPase_c"/>
    <property type="match status" value="1"/>
</dbReference>
<keyword evidence="10" id="KW-0238">DNA-binding</keyword>
<dbReference type="GO" id="GO:0005524">
    <property type="term" value="F:ATP binding"/>
    <property type="evidence" value="ECO:0007669"/>
    <property type="project" value="UniProtKB-KW"/>
</dbReference>
<comment type="caution">
    <text evidence="17">The sequence shown here is derived from an EMBL/GenBank/DDBJ whole genome shotgun (WGS) entry which is preliminary data.</text>
</comment>
<dbReference type="eggNOG" id="COG3292">
    <property type="taxonomic scope" value="Bacteria"/>
</dbReference>
<dbReference type="FunFam" id="1.10.287.130:FF:000045">
    <property type="entry name" value="Two-component system sensor histidine kinase/response regulator"/>
    <property type="match status" value="1"/>
</dbReference>
<dbReference type="eggNOG" id="COG2205">
    <property type="taxonomic scope" value="Bacteria"/>
</dbReference>
<keyword evidence="6 17" id="KW-0418">Kinase</keyword>
<dbReference type="InterPro" id="IPR004358">
    <property type="entry name" value="Sig_transdc_His_kin-like_C"/>
</dbReference>
<evidence type="ECO:0000256" key="6">
    <source>
        <dbReference type="ARBA" id="ARBA00022777"/>
    </source>
</evidence>
<dbReference type="Pfam" id="PF00512">
    <property type="entry name" value="HisKA"/>
    <property type="match status" value="1"/>
</dbReference>
<evidence type="ECO:0000256" key="3">
    <source>
        <dbReference type="ARBA" id="ARBA00022553"/>
    </source>
</evidence>
<dbReference type="CDD" id="cd00082">
    <property type="entry name" value="HisKA"/>
    <property type="match status" value="1"/>
</dbReference>
<dbReference type="EMBL" id="BAJS01000009">
    <property type="protein sequence ID" value="GAK36710.1"/>
    <property type="molecule type" value="Genomic_DNA"/>
</dbReference>
<dbReference type="FunFam" id="2.60.40.10:FF:000791">
    <property type="entry name" value="Two-component system sensor histidine kinase/response regulator"/>
    <property type="match status" value="1"/>
</dbReference>
<dbReference type="InterPro" id="IPR011123">
    <property type="entry name" value="Y_Y_Y"/>
</dbReference>
<dbReference type="SUPFAM" id="SSF55874">
    <property type="entry name" value="ATPase domain of HSP90 chaperone/DNA topoisomerase II/histidine kinase"/>
    <property type="match status" value="1"/>
</dbReference>
<dbReference type="PANTHER" id="PTHR43547">
    <property type="entry name" value="TWO-COMPONENT HISTIDINE KINASE"/>
    <property type="match status" value="1"/>
</dbReference>
<dbReference type="PANTHER" id="PTHR43547:SF2">
    <property type="entry name" value="HYBRID SIGNAL TRANSDUCTION HISTIDINE KINASE C"/>
    <property type="match status" value="1"/>
</dbReference>
<evidence type="ECO:0000256" key="8">
    <source>
        <dbReference type="ARBA" id="ARBA00023012"/>
    </source>
</evidence>
<keyword evidence="8" id="KW-0902">Two-component regulatory system</keyword>
<dbReference type="Gene3D" id="3.30.565.10">
    <property type="entry name" value="Histidine kinase-like ATPase, C-terminal domain"/>
    <property type="match status" value="1"/>
</dbReference>
<dbReference type="InterPro" id="IPR018060">
    <property type="entry name" value="HTH_AraC"/>
</dbReference>
<dbReference type="SUPFAM" id="SSF47384">
    <property type="entry name" value="Homodimeric domain of signal transducing histidine kinase"/>
    <property type="match status" value="1"/>
</dbReference>
<evidence type="ECO:0000313" key="17">
    <source>
        <dbReference type="EMBL" id="GAK36710.1"/>
    </source>
</evidence>
<feature type="domain" description="Response regulatory" evidence="16">
    <location>
        <begin position="709"/>
        <end position="824"/>
    </location>
</feature>
<keyword evidence="4" id="KW-0808">Transferase</keyword>
<dbReference type="CDD" id="cd16922">
    <property type="entry name" value="HATPase_EvgS-ArcB-TorS-like"/>
    <property type="match status" value="1"/>
</dbReference>
<evidence type="ECO:0000259" key="15">
    <source>
        <dbReference type="PROSITE" id="PS50109"/>
    </source>
</evidence>
<sequence length="966" mass="109949">MCQASDGKLWIATYLGGLNCFDGRKFIRYNHNPKNPNSLVNNNVWSVVEDEKGMIWIGTLGGGLQMLNPATGKFITYQADKYLTSNYVSSLFLGKNRKMFIGTAIGLTVFDMNKGSFERFNGNRAGTQQFSSLNVNQVYEDSRGLLWVATRDGLNIFNFQQDQIRILRKADGLADDIICAIVEDQHKNMWITTANGVSNVVVSEDPKTRDYKYSFNNYDSKDGLQGNEFNIRSIAGTRNGEIIMGGLRGLNYFFPDKIKYNQILPKVSFTGITLFNEEVQIDSVYSGHKILVAALNKTNKVELKYRQNVFSISFSGMDYILPEKCRFAYMLEGFNPDWLYVDGSVHEVTYTNLAPGTYTFKVKAANSDGYWNEEAATLTIVIRPPFWRTYWAYALYGLLLVGLLILARRMVLRAERNRFRIRQIEMEAERKHELDDMKLRFFTNVSHELRTPLTLIISPIDGLIKSMESEEHKQKLMVMKRNAFRLLNLVNEILDFRKSDVQGNVLKPVTADAMACIRNACLSFADLSDKKNVKLSLKSAIHALNMDFDEDKLNKILMNLLSNAFKFTDAGGRVDVVVCLSQEEGNADLSLQVSVADTGIGIKDEDKQRIFDRFYQVQHGDAHDFGGSGIGLHMVKEFVNLHGGQIQITDNVGGGSVFTFTIPVVNAQESFDWMEKGAMTEEVIIDGKDTASNAFKQNTPELSGKDIPLLLIVDDNEDFRSFMKESLSGYYRIREARNGREAWEMIPDLQPDLIISDVMMPEMDGTELCSMVKNDVRTSHIPLILLTARTAEEHKLEGLEIGADDYITKPFNFEILSLRIKKMLEFREVRRSKFTKQIDPEPSEITITPLDEKLIKKAILYVENNISRSELSVEELSRELGMSRVHLYKKLIHITGKSPVEFIRTLRLKRAAQLLRESQMNISEIAYEVGFNNPKYFSKYFKDEFGMLPSAYMAEMKKEPGNHLVL</sequence>
<dbReference type="InterPro" id="IPR015943">
    <property type="entry name" value="WD40/YVTN_repeat-like_dom_sf"/>
</dbReference>
<feature type="modified residue" description="4-aspartylphosphate" evidence="12">
    <location>
        <position position="757"/>
    </location>
</feature>
<dbReference type="CDD" id="cd00146">
    <property type="entry name" value="PKD"/>
    <property type="match status" value="1"/>
</dbReference>
<accession>A0A069D304</accession>
<feature type="domain" description="HTH araC/xylS-type" evidence="14">
    <location>
        <begin position="856"/>
        <end position="955"/>
    </location>
</feature>
<dbReference type="SMART" id="SM00448">
    <property type="entry name" value="REC"/>
    <property type="match status" value="1"/>
</dbReference>
<evidence type="ECO:0000256" key="9">
    <source>
        <dbReference type="ARBA" id="ARBA00023015"/>
    </source>
</evidence>
<evidence type="ECO:0000256" key="2">
    <source>
        <dbReference type="ARBA" id="ARBA00012438"/>
    </source>
</evidence>
<dbReference type="InterPro" id="IPR005467">
    <property type="entry name" value="His_kinase_dom"/>
</dbReference>
<dbReference type="InterPro" id="IPR018062">
    <property type="entry name" value="HTH_AraC-typ_CS"/>
</dbReference>
<dbReference type="Pfam" id="PF02518">
    <property type="entry name" value="HATPase_c"/>
    <property type="match status" value="1"/>
</dbReference>
<dbReference type="AlphaFoldDB" id="A0A069D304"/>
<keyword evidence="13" id="KW-1133">Transmembrane helix</keyword>
<keyword evidence="3 12" id="KW-0597">Phosphoprotein</keyword>
<dbReference type="Gene3D" id="3.40.50.2300">
    <property type="match status" value="1"/>
</dbReference>
<dbReference type="SUPFAM" id="SSF52172">
    <property type="entry name" value="CheY-like"/>
    <property type="match status" value="1"/>
</dbReference>
<dbReference type="SUPFAM" id="SSF63829">
    <property type="entry name" value="Calcium-dependent phosphotriesterase"/>
    <property type="match status" value="1"/>
</dbReference>
<dbReference type="GO" id="GO:0000155">
    <property type="term" value="F:phosphorelay sensor kinase activity"/>
    <property type="evidence" value="ECO:0007669"/>
    <property type="project" value="InterPro"/>
</dbReference>
<dbReference type="Gene3D" id="2.60.40.10">
    <property type="entry name" value="Immunoglobulins"/>
    <property type="match status" value="1"/>
</dbReference>
<organism evidence="17 18">
    <name type="scientific">Bacteroides graminisolvens DSM 19988 = JCM 15093</name>
    <dbReference type="NCBI Taxonomy" id="1121097"/>
    <lineage>
        <taxon>Bacteria</taxon>
        <taxon>Pseudomonadati</taxon>
        <taxon>Bacteroidota</taxon>
        <taxon>Bacteroidia</taxon>
        <taxon>Bacteroidales</taxon>
        <taxon>Bacteroidaceae</taxon>
        <taxon>Bacteroides</taxon>
    </lineage>
</organism>
<dbReference type="Gene3D" id="1.10.287.130">
    <property type="match status" value="1"/>
</dbReference>
<keyword evidence="9" id="KW-0805">Transcription regulation</keyword>
<keyword evidence="18" id="KW-1185">Reference proteome</keyword>
<evidence type="ECO:0000256" key="5">
    <source>
        <dbReference type="ARBA" id="ARBA00022741"/>
    </source>
</evidence>
<evidence type="ECO:0000256" key="11">
    <source>
        <dbReference type="ARBA" id="ARBA00023163"/>
    </source>
</evidence>
<proteinExistence type="predicted"/>
<comment type="catalytic activity">
    <reaction evidence="1">
        <text>ATP + protein L-histidine = ADP + protein N-phospho-L-histidine.</text>
        <dbReference type="EC" id="2.7.13.3"/>
    </reaction>
</comment>
<dbReference type="InterPro" id="IPR011006">
    <property type="entry name" value="CheY-like_superfamily"/>
</dbReference>
<dbReference type="SMART" id="SM00388">
    <property type="entry name" value="HisKA"/>
    <property type="match status" value="1"/>
</dbReference>
<evidence type="ECO:0000256" key="1">
    <source>
        <dbReference type="ARBA" id="ARBA00000085"/>
    </source>
</evidence>
<dbReference type="InterPro" id="IPR036890">
    <property type="entry name" value="HATPase_C_sf"/>
</dbReference>
<dbReference type="InterPro" id="IPR001789">
    <property type="entry name" value="Sig_transdc_resp-reg_receiver"/>
</dbReference>
<dbReference type="PROSITE" id="PS01124">
    <property type="entry name" value="HTH_ARAC_FAMILY_2"/>
    <property type="match status" value="1"/>
</dbReference>
<dbReference type="InterPro" id="IPR003661">
    <property type="entry name" value="HisK_dim/P_dom"/>
</dbReference>
<evidence type="ECO:0000259" key="16">
    <source>
        <dbReference type="PROSITE" id="PS50110"/>
    </source>
</evidence>
<feature type="transmembrane region" description="Helical" evidence="13">
    <location>
        <begin position="390"/>
        <end position="412"/>
    </location>
</feature>
<evidence type="ECO:0000256" key="4">
    <source>
        <dbReference type="ARBA" id="ARBA00022679"/>
    </source>
</evidence>
<evidence type="ECO:0000256" key="7">
    <source>
        <dbReference type="ARBA" id="ARBA00022840"/>
    </source>
</evidence>
<dbReference type="Pfam" id="PF07494">
    <property type="entry name" value="Reg_prop"/>
    <property type="match status" value="2"/>
</dbReference>
<feature type="domain" description="Histidine kinase" evidence="15">
    <location>
        <begin position="444"/>
        <end position="666"/>
    </location>
</feature>
<dbReference type="GO" id="GO:0003700">
    <property type="term" value="F:DNA-binding transcription factor activity"/>
    <property type="evidence" value="ECO:0007669"/>
    <property type="project" value="InterPro"/>
</dbReference>
<keyword evidence="7" id="KW-0067">ATP-binding</keyword>
<protein>
    <recommendedName>
        <fullName evidence="2">histidine kinase</fullName>
        <ecNumber evidence="2">2.7.13.3</ecNumber>
    </recommendedName>
</protein>
<dbReference type="SUPFAM" id="SSF46689">
    <property type="entry name" value="Homeodomain-like"/>
    <property type="match status" value="1"/>
</dbReference>
<dbReference type="Proteomes" id="UP000027601">
    <property type="component" value="Unassembled WGS sequence"/>
</dbReference>
<gene>
    <name evidence="17" type="ORF">JCM15093_1895</name>
</gene>
<dbReference type="PROSITE" id="PS00041">
    <property type="entry name" value="HTH_ARAC_FAMILY_1"/>
    <property type="match status" value="1"/>
</dbReference>
<dbReference type="InterPro" id="IPR003594">
    <property type="entry name" value="HATPase_dom"/>
</dbReference>
<keyword evidence="11" id="KW-0804">Transcription</keyword>
<dbReference type="FunFam" id="3.30.565.10:FF:000037">
    <property type="entry name" value="Hybrid sensor histidine kinase/response regulator"/>
    <property type="match status" value="1"/>
</dbReference>
<dbReference type="GO" id="GO:0043565">
    <property type="term" value="F:sequence-specific DNA binding"/>
    <property type="evidence" value="ECO:0007669"/>
    <property type="project" value="InterPro"/>
</dbReference>
<keyword evidence="13" id="KW-0472">Membrane</keyword>